<accession>A0A5C4W9I7</accession>
<dbReference type="AlphaFoldDB" id="A0A5C4W9I7"/>
<feature type="domain" description="DUF1023" evidence="3">
    <location>
        <begin position="93"/>
        <end position="253"/>
    </location>
</feature>
<dbReference type="RefSeq" id="WP_139632958.1">
    <property type="nucleotide sequence ID" value="NZ_VDLX02000009.1"/>
</dbReference>
<sequence>MWRLGRALATAFVVLCVAVPISGAARPEAVRAPVPPPLAPLRSATPSVLGQRYAAARDAILAAEGRSERDGDRWRAARLRDMADDSRHFLAFDGRDGGRAVEVFGDLAAAERVAVLVPGADTDLDKYGLLRGGALRLRQALGDRAAVIAWLGYRTPSTLSLAALTEGRAEEAAPGLRAFVRELAVIKPAAAVSLLCHSYGSVICARAASGMDVAGIILYGSPGVAAPDVTALRARAPVWAGRSGGDWIAHVPHERVHLPFVTLGFGTDPVSPRFGARVFAAGSGGHSDYLRPGPSLDAIVRIVSGPEIPAKASPTAFPATAELKEQGRKPASEAVRRGR</sequence>
<dbReference type="Gene3D" id="3.40.50.1820">
    <property type="entry name" value="alpha/beta hydrolase"/>
    <property type="match status" value="1"/>
</dbReference>
<dbReference type="EMBL" id="VDLX02000009">
    <property type="protein sequence ID" value="KAB8192668.1"/>
    <property type="molecule type" value="Genomic_DNA"/>
</dbReference>
<dbReference type="Proteomes" id="UP000312512">
    <property type="component" value="Unassembled WGS sequence"/>
</dbReference>
<feature type="chain" id="PRO_5038612593" description="DUF1023 domain-containing protein" evidence="2">
    <location>
        <begin position="25"/>
        <end position="339"/>
    </location>
</feature>
<protein>
    <recommendedName>
        <fullName evidence="3">DUF1023 domain-containing protein</fullName>
    </recommendedName>
</protein>
<dbReference type="Pfam" id="PF06259">
    <property type="entry name" value="Abhydrolase_8"/>
    <property type="match status" value="1"/>
</dbReference>
<keyword evidence="5" id="KW-1185">Reference proteome</keyword>
<reference evidence="4 5" key="1">
    <citation type="submission" date="2019-10" db="EMBL/GenBank/DDBJ databases">
        <title>Nonomuraea sp. nov., isolated from Phyllanthus amarus.</title>
        <authorList>
            <person name="Klykleung N."/>
            <person name="Tanasupawat S."/>
        </authorList>
    </citation>
    <scope>NUCLEOTIDE SEQUENCE [LARGE SCALE GENOMIC DNA]</scope>
    <source>
        <strain evidence="4 5">PA1-10</strain>
    </source>
</reference>
<dbReference type="InterPro" id="IPR010427">
    <property type="entry name" value="DUF1023"/>
</dbReference>
<feature type="region of interest" description="Disordered" evidence="1">
    <location>
        <begin position="309"/>
        <end position="339"/>
    </location>
</feature>
<evidence type="ECO:0000313" key="5">
    <source>
        <dbReference type="Proteomes" id="UP000312512"/>
    </source>
</evidence>
<feature type="compositionally biased region" description="Basic and acidic residues" evidence="1">
    <location>
        <begin position="322"/>
        <end position="339"/>
    </location>
</feature>
<evidence type="ECO:0000256" key="2">
    <source>
        <dbReference type="SAM" id="SignalP"/>
    </source>
</evidence>
<evidence type="ECO:0000313" key="4">
    <source>
        <dbReference type="EMBL" id="KAB8192668.1"/>
    </source>
</evidence>
<evidence type="ECO:0000259" key="3">
    <source>
        <dbReference type="Pfam" id="PF06259"/>
    </source>
</evidence>
<keyword evidence="2" id="KW-0732">Signal</keyword>
<feature type="signal peptide" evidence="2">
    <location>
        <begin position="1"/>
        <end position="24"/>
    </location>
</feature>
<organism evidence="4 5">
    <name type="scientific">Nonomuraea phyllanthi</name>
    <dbReference type="NCBI Taxonomy" id="2219224"/>
    <lineage>
        <taxon>Bacteria</taxon>
        <taxon>Bacillati</taxon>
        <taxon>Actinomycetota</taxon>
        <taxon>Actinomycetes</taxon>
        <taxon>Streptosporangiales</taxon>
        <taxon>Streptosporangiaceae</taxon>
        <taxon>Nonomuraea</taxon>
    </lineage>
</organism>
<proteinExistence type="predicted"/>
<dbReference type="OrthoDB" id="5170249at2"/>
<evidence type="ECO:0000256" key="1">
    <source>
        <dbReference type="SAM" id="MobiDB-lite"/>
    </source>
</evidence>
<name>A0A5C4W9I7_9ACTN</name>
<comment type="caution">
    <text evidence="4">The sequence shown here is derived from an EMBL/GenBank/DDBJ whole genome shotgun (WGS) entry which is preliminary data.</text>
</comment>
<gene>
    <name evidence="4" type="ORF">FH608_024590</name>
</gene>
<dbReference type="InterPro" id="IPR029058">
    <property type="entry name" value="AB_hydrolase_fold"/>
</dbReference>
<dbReference type="SUPFAM" id="SSF53474">
    <property type="entry name" value="alpha/beta-Hydrolases"/>
    <property type="match status" value="1"/>
</dbReference>